<dbReference type="SMART" id="SM00855">
    <property type="entry name" value="PGAM"/>
    <property type="match status" value="1"/>
</dbReference>
<dbReference type="GO" id="GO:0016787">
    <property type="term" value="F:hydrolase activity"/>
    <property type="evidence" value="ECO:0007669"/>
    <property type="project" value="UniProtKB-KW"/>
</dbReference>
<dbReference type="InterPro" id="IPR029033">
    <property type="entry name" value="His_PPase_superfam"/>
</dbReference>
<dbReference type="PANTHER" id="PTHR20935:SF0">
    <property type="entry name" value="SERINE_THREONINE-PROTEIN PHOSPHATASE PGAM5, MITOCHONDRIAL"/>
    <property type="match status" value="1"/>
</dbReference>
<dbReference type="EC" id="3.1.3.-" evidence="2"/>
<organism evidence="2 3">
    <name type="scientific">Gulosibacter bifidus</name>
    <dbReference type="NCBI Taxonomy" id="272239"/>
    <lineage>
        <taxon>Bacteria</taxon>
        <taxon>Bacillati</taxon>
        <taxon>Actinomycetota</taxon>
        <taxon>Actinomycetes</taxon>
        <taxon>Micrococcales</taxon>
        <taxon>Microbacteriaceae</taxon>
        <taxon>Gulosibacter</taxon>
    </lineage>
</organism>
<comment type="caution">
    <text evidence="2">The sequence shown here is derived from an EMBL/GenBank/DDBJ whole genome shotgun (WGS) entry which is preliminary data.</text>
</comment>
<proteinExistence type="predicted"/>
<gene>
    <name evidence="2" type="ORF">ACFSUQ_01735</name>
</gene>
<name>A0ABW5RG32_9MICO</name>
<dbReference type="EMBL" id="JBHUNF010000001">
    <property type="protein sequence ID" value="MFD2674027.1"/>
    <property type="molecule type" value="Genomic_DNA"/>
</dbReference>
<reference evidence="3" key="1">
    <citation type="journal article" date="2019" name="Int. J. Syst. Evol. Microbiol.">
        <title>The Global Catalogue of Microorganisms (GCM) 10K type strain sequencing project: providing services to taxonomists for standard genome sequencing and annotation.</title>
        <authorList>
            <consortium name="The Broad Institute Genomics Platform"/>
            <consortium name="The Broad Institute Genome Sequencing Center for Infectious Disease"/>
            <person name="Wu L."/>
            <person name="Ma J."/>
        </authorList>
    </citation>
    <scope>NUCLEOTIDE SEQUENCE [LARGE SCALE GENOMIC DNA]</scope>
    <source>
        <strain evidence="3">TISTR 1511</strain>
    </source>
</reference>
<dbReference type="Proteomes" id="UP001597453">
    <property type="component" value="Unassembled WGS sequence"/>
</dbReference>
<dbReference type="InterPro" id="IPR051021">
    <property type="entry name" value="Mito_Ser/Thr_phosphatase"/>
</dbReference>
<evidence type="ECO:0000313" key="3">
    <source>
        <dbReference type="Proteomes" id="UP001597453"/>
    </source>
</evidence>
<dbReference type="CDD" id="cd07067">
    <property type="entry name" value="HP_PGM_like"/>
    <property type="match status" value="1"/>
</dbReference>
<dbReference type="SUPFAM" id="SSF53254">
    <property type="entry name" value="Phosphoglycerate mutase-like"/>
    <property type="match status" value="1"/>
</dbReference>
<accession>A0ABW5RG32</accession>
<keyword evidence="3" id="KW-1185">Reference proteome</keyword>
<evidence type="ECO:0000313" key="2">
    <source>
        <dbReference type="EMBL" id="MFD2674027.1"/>
    </source>
</evidence>
<dbReference type="RefSeq" id="WP_066054772.1">
    <property type="nucleotide sequence ID" value="NZ_JBHUNF010000001.1"/>
</dbReference>
<keyword evidence="1 2" id="KW-0378">Hydrolase</keyword>
<dbReference type="Pfam" id="PF00300">
    <property type="entry name" value="His_Phos_1"/>
    <property type="match status" value="2"/>
</dbReference>
<sequence length="199" mass="21934">MSHFIYLVRHGEQQNAEFGINDGPLSERGRAQAHAIGRRLARVPFDQAFTSPLDRALETALIIDQYTQGPAIEPSNLLFDCIPSPAETAPEAYASFYSGVDDSVVEAGQAQMQDAVGAFMTHTREDQHTLLVTHNFVIGYLVAHALELPEWRWLTLGTGNTALTVLRLRSTRPNELTLFGDCSHLADADRTGMSWSPPV</sequence>
<dbReference type="PANTHER" id="PTHR20935">
    <property type="entry name" value="PHOSPHOGLYCERATE MUTASE-RELATED"/>
    <property type="match status" value="1"/>
</dbReference>
<protein>
    <submittedName>
        <fullName evidence="2">Histidine phosphatase family protein</fullName>
        <ecNumber evidence="2">3.1.3.-</ecNumber>
    </submittedName>
</protein>
<evidence type="ECO:0000256" key="1">
    <source>
        <dbReference type="ARBA" id="ARBA00022801"/>
    </source>
</evidence>
<dbReference type="InterPro" id="IPR013078">
    <property type="entry name" value="His_Pase_superF_clade-1"/>
</dbReference>
<dbReference type="Gene3D" id="3.40.50.1240">
    <property type="entry name" value="Phosphoglycerate mutase-like"/>
    <property type="match status" value="1"/>
</dbReference>